<dbReference type="EMBL" id="AY392413">
    <property type="protein sequence ID" value="AAQ93529.1"/>
    <property type="molecule type" value="Genomic_DNA"/>
</dbReference>
<dbReference type="AlphaFoldDB" id="Q6TMU4"/>
<keyword evidence="1" id="KW-0614">Plasmid</keyword>
<accession>Q6TMU4</accession>
<organism evidence="1">
    <name type="scientific">Streptomyces clavuligerus</name>
    <dbReference type="NCBI Taxonomy" id="1901"/>
    <lineage>
        <taxon>Bacteria</taxon>
        <taxon>Bacillati</taxon>
        <taxon>Actinomycetota</taxon>
        <taxon>Actinomycetes</taxon>
        <taxon>Kitasatosporales</taxon>
        <taxon>Streptomycetaceae</taxon>
        <taxon>Streptomyces</taxon>
    </lineage>
</organism>
<name>Q6TMU4_STRCL</name>
<geneLocation type="plasmid" evidence="1">
    <name>pSCL2</name>
</geneLocation>
<gene>
    <name evidence="1" type="ORF">pSCL2.3.73.7</name>
</gene>
<proteinExistence type="predicted"/>
<evidence type="ECO:0000313" key="1">
    <source>
        <dbReference type="EMBL" id="AAQ93529.1"/>
    </source>
</evidence>
<protein>
    <submittedName>
        <fullName evidence="1">Putative acetyltranferase</fullName>
    </submittedName>
</protein>
<dbReference type="RefSeq" id="WP_003954231.1">
    <property type="nucleotide sequence ID" value="NZ_CM001017.1"/>
</dbReference>
<accession>B5GR16</accession>
<reference evidence="1" key="1">
    <citation type="submission" date="2003-09" db="EMBL/GenBank/DDBJ databases">
        <title>Characterization of pSCL2, a giant linear plasmid in Streptomyces clavuligerus.</title>
        <authorList>
            <person name="Wu W."/>
            <person name="Roy K.L."/>
        </authorList>
    </citation>
    <scope>NUCLEOTIDE SEQUENCE</scope>
    <source>
        <plasmid evidence="1">pSCL2</plasmid>
    </source>
</reference>
<sequence length="132" mass="14790">MTHTTSRLPARLTAEDLTLADVDALVAFLDTRIRAAMAGHHSESDTWKAVLATQLVLKRFAKETREAYGRTDRSPQTEQDRFRRWNLLATLALGWKDDVGFDLRWRIVAHPSADGAAAYAILCGRPPVTTTR</sequence>